<dbReference type="Proteomes" id="UP000717696">
    <property type="component" value="Unassembled WGS sequence"/>
</dbReference>
<dbReference type="SUPFAM" id="SSF50129">
    <property type="entry name" value="GroES-like"/>
    <property type="match status" value="1"/>
</dbReference>
<name>A0A9P9DCY2_9HYPO</name>
<dbReference type="CDD" id="cd08297">
    <property type="entry name" value="CAD3"/>
    <property type="match status" value="1"/>
</dbReference>
<dbReference type="Pfam" id="PF08240">
    <property type="entry name" value="ADH_N"/>
    <property type="match status" value="1"/>
</dbReference>
<evidence type="ECO:0000313" key="9">
    <source>
        <dbReference type="Proteomes" id="UP000717696"/>
    </source>
</evidence>
<evidence type="ECO:0000256" key="1">
    <source>
        <dbReference type="ARBA" id="ARBA00001947"/>
    </source>
</evidence>
<evidence type="ECO:0000256" key="2">
    <source>
        <dbReference type="ARBA" id="ARBA00008072"/>
    </source>
</evidence>
<gene>
    <name evidence="8" type="ORF">B0J13DRAFT_599983</name>
</gene>
<dbReference type="SUPFAM" id="SSF51735">
    <property type="entry name" value="NAD(P)-binding Rossmann-fold domains"/>
    <property type="match status" value="1"/>
</dbReference>
<keyword evidence="5" id="KW-0560">Oxidoreductase</keyword>
<dbReference type="GO" id="GO:0046872">
    <property type="term" value="F:metal ion binding"/>
    <property type="evidence" value="ECO:0007669"/>
    <property type="project" value="UniProtKB-KW"/>
</dbReference>
<dbReference type="InterPro" id="IPR011032">
    <property type="entry name" value="GroES-like_sf"/>
</dbReference>
<dbReference type="InterPro" id="IPR013149">
    <property type="entry name" value="ADH-like_C"/>
</dbReference>
<accession>A0A9P9DCY2</accession>
<evidence type="ECO:0000256" key="3">
    <source>
        <dbReference type="ARBA" id="ARBA00022723"/>
    </source>
</evidence>
<comment type="caution">
    <text evidence="8">The sequence shown here is derived from an EMBL/GenBank/DDBJ whole genome shotgun (WGS) entry which is preliminary data.</text>
</comment>
<keyword evidence="3" id="KW-0479">Metal-binding</keyword>
<keyword evidence="4" id="KW-0862">Zinc</keyword>
<evidence type="ECO:0000259" key="7">
    <source>
        <dbReference type="SMART" id="SM00829"/>
    </source>
</evidence>
<dbReference type="InterPro" id="IPR036291">
    <property type="entry name" value="NAD(P)-bd_dom_sf"/>
</dbReference>
<reference evidence="8" key="1">
    <citation type="journal article" date="2021" name="Nat. Commun.">
        <title>Genetic determinants of endophytism in the Arabidopsis root mycobiome.</title>
        <authorList>
            <person name="Mesny F."/>
            <person name="Miyauchi S."/>
            <person name="Thiergart T."/>
            <person name="Pickel B."/>
            <person name="Atanasova L."/>
            <person name="Karlsson M."/>
            <person name="Huettel B."/>
            <person name="Barry K.W."/>
            <person name="Haridas S."/>
            <person name="Chen C."/>
            <person name="Bauer D."/>
            <person name="Andreopoulos W."/>
            <person name="Pangilinan J."/>
            <person name="LaButti K."/>
            <person name="Riley R."/>
            <person name="Lipzen A."/>
            <person name="Clum A."/>
            <person name="Drula E."/>
            <person name="Henrissat B."/>
            <person name="Kohler A."/>
            <person name="Grigoriev I.V."/>
            <person name="Martin F.M."/>
            <person name="Hacquard S."/>
        </authorList>
    </citation>
    <scope>NUCLEOTIDE SEQUENCE</scope>
    <source>
        <strain evidence="8">MPI-CAGE-AT-0021</strain>
    </source>
</reference>
<protein>
    <submittedName>
        <fullName evidence="8">Chaperonin 10-like protein</fullName>
    </submittedName>
</protein>
<dbReference type="InterPro" id="IPR013154">
    <property type="entry name" value="ADH-like_N"/>
</dbReference>
<dbReference type="GO" id="GO:0005737">
    <property type="term" value="C:cytoplasm"/>
    <property type="evidence" value="ECO:0007669"/>
    <property type="project" value="TreeGrafter"/>
</dbReference>
<dbReference type="OrthoDB" id="256333at2759"/>
<dbReference type="EMBL" id="JAGMUU010000036">
    <property type="protein sequence ID" value="KAH7116531.1"/>
    <property type="molecule type" value="Genomic_DNA"/>
</dbReference>
<sequence length="360" mass="38438">MQQSASLPKKMKALRLVKFNENYQLQSDVPVPSPGPGELLVRVAAAGFCHTDYQVYEGAYGTELPFTGSHEPAGTVAALGPEVPVDWKVSDRVGVLNFRKPCGSCNGCKWRSVTVGSLDARYCANKTMNGIVKSDGGFAEYMIASHYALVHLPDNLSFEQAAPLMCAGATVWNAIKQTNLEKGQTIAIVGIGGLGVLGIQFAKALGYRVAAVDKSEVGLKLAMEVPAALRPDMVVGFNDLQASQKISDFTDGIGLAAAVVCTDDVPASDWTLHRLQPRGTCVVLGLPEQGFRFDAFNLVFREIVVKGSLHSGIDEVAKMLEVVAQHSIVSHLTLLPLEQGESIPEKAAARAFTGKLVVTI</sequence>
<evidence type="ECO:0000256" key="5">
    <source>
        <dbReference type="ARBA" id="ARBA00023002"/>
    </source>
</evidence>
<dbReference type="Pfam" id="PF00107">
    <property type="entry name" value="ADH_zinc_N"/>
    <property type="match status" value="1"/>
</dbReference>
<evidence type="ECO:0000256" key="6">
    <source>
        <dbReference type="ARBA" id="ARBA00023027"/>
    </source>
</evidence>
<dbReference type="InterPro" id="IPR020843">
    <property type="entry name" value="ER"/>
</dbReference>
<evidence type="ECO:0000313" key="8">
    <source>
        <dbReference type="EMBL" id="KAH7116531.1"/>
    </source>
</evidence>
<keyword evidence="6" id="KW-0520">NAD</keyword>
<dbReference type="PANTHER" id="PTHR42940">
    <property type="entry name" value="ALCOHOL DEHYDROGENASE 1-RELATED"/>
    <property type="match status" value="1"/>
</dbReference>
<dbReference type="PANTHER" id="PTHR42940:SF8">
    <property type="entry name" value="VACUOLAR PROTEIN SORTING-ASSOCIATED PROTEIN 11"/>
    <property type="match status" value="1"/>
</dbReference>
<feature type="domain" description="Enoyl reductase (ER)" evidence="7">
    <location>
        <begin position="18"/>
        <end position="358"/>
    </location>
</feature>
<dbReference type="SMART" id="SM00829">
    <property type="entry name" value="PKS_ER"/>
    <property type="match status" value="1"/>
</dbReference>
<dbReference type="AlphaFoldDB" id="A0A9P9DCY2"/>
<evidence type="ECO:0000256" key="4">
    <source>
        <dbReference type="ARBA" id="ARBA00022833"/>
    </source>
</evidence>
<proteinExistence type="inferred from homology"/>
<dbReference type="Gene3D" id="3.40.50.720">
    <property type="entry name" value="NAD(P)-binding Rossmann-like Domain"/>
    <property type="match status" value="1"/>
</dbReference>
<keyword evidence="9" id="KW-1185">Reference proteome</keyword>
<comment type="cofactor">
    <cofactor evidence="1">
        <name>Zn(2+)</name>
        <dbReference type="ChEBI" id="CHEBI:29105"/>
    </cofactor>
</comment>
<dbReference type="Gene3D" id="3.90.180.10">
    <property type="entry name" value="Medium-chain alcohol dehydrogenases, catalytic domain"/>
    <property type="match status" value="1"/>
</dbReference>
<organism evidence="8 9">
    <name type="scientific">Dactylonectria estremocensis</name>
    <dbReference type="NCBI Taxonomy" id="1079267"/>
    <lineage>
        <taxon>Eukaryota</taxon>
        <taxon>Fungi</taxon>
        <taxon>Dikarya</taxon>
        <taxon>Ascomycota</taxon>
        <taxon>Pezizomycotina</taxon>
        <taxon>Sordariomycetes</taxon>
        <taxon>Hypocreomycetidae</taxon>
        <taxon>Hypocreales</taxon>
        <taxon>Nectriaceae</taxon>
        <taxon>Dactylonectria</taxon>
    </lineage>
</organism>
<comment type="similarity">
    <text evidence="2">Belongs to the zinc-containing alcohol dehydrogenase family.</text>
</comment>
<dbReference type="GO" id="GO:0004022">
    <property type="term" value="F:alcohol dehydrogenase (NAD+) activity"/>
    <property type="evidence" value="ECO:0007669"/>
    <property type="project" value="TreeGrafter"/>
</dbReference>
<dbReference type="FunFam" id="3.40.50.720:FF:000039">
    <property type="entry name" value="Alcohol dehydrogenase AdhP"/>
    <property type="match status" value="1"/>
</dbReference>